<dbReference type="CDD" id="cd06171">
    <property type="entry name" value="Sigma70_r4"/>
    <property type="match status" value="1"/>
</dbReference>
<comment type="similarity">
    <text evidence="1">Belongs to the sigma-70 factor family. ECF subfamily.</text>
</comment>
<keyword evidence="3" id="KW-0731">Sigma factor</keyword>
<dbReference type="Gene3D" id="1.10.1740.10">
    <property type="match status" value="1"/>
</dbReference>
<keyword evidence="4" id="KW-0804">Transcription</keyword>
<dbReference type="Gene3D" id="1.10.10.10">
    <property type="entry name" value="Winged helix-like DNA-binding domain superfamily/Winged helix DNA-binding domain"/>
    <property type="match status" value="1"/>
</dbReference>
<dbReference type="EMBL" id="DWWS01000058">
    <property type="protein sequence ID" value="HJC25228.1"/>
    <property type="molecule type" value="Genomic_DNA"/>
</dbReference>
<dbReference type="InterPro" id="IPR014284">
    <property type="entry name" value="RNA_pol_sigma-70_dom"/>
</dbReference>
<feature type="domain" description="RNA polymerase sigma factor 70 region 4 type 2" evidence="7">
    <location>
        <begin position="130"/>
        <end position="180"/>
    </location>
</feature>
<dbReference type="InterPro" id="IPR032774">
    <property type="entry name" value="WG_beta_rep"/>
</dbReference>
<dbReference type="PANTHER" id="PTHR43133:SF51">
    <property type="entry name" value="RNA POLYMERASE SIGMA FACTOR"/>
    <property type="match status" value="1"/>
</dbReference>
<name>A0A9D2SR64_9FIRM</name>
<dbReference type="InterPro" id="IPR013324">
    <property type="entry name" value="RNA_pol_sigma_r3/r4-like"/>
</dbReference>
<dbReference type="InterPro" id="IPR007627">
    <property type="entry name" value="RNA_pol_sigma70_r2"/>
</dbReference>
<reference evidence="8" key="2">
    <citation type="submission" date="2021-04" db="EMBL/GenBank/DDBJ databases">
        <authorList>
            <person name="Gilroy R."/>
        </authorList>
    </citation>
    <scope>NUCLEOTIDE SEQUENCE</scope>
    <source>
        <strain evidence="8">USAMLcec2-132</strain>
    </source>
</reference>
<feature type="compositionally biased region" description="Low complexity" evidence="5">
    <location>
        <begin position="333"/>
        <end position="364"/>
    </location>
</feature>
<evidence type="ECO:0000313" key="8">
    <source>
        <dbReference type="EMBL" id="HJC25228.1"/>
    </source>
</evidence>
<evidence type="ECO:0000313" key="9">
    <source>
        <dbReference type="Proteomes" id="UP000823891"/>
    </source>
</evidence>
<dbReference type="Pfam" id="PF14903">
    <property type="entry name" value="WG_beta_rep"/>
    <property type="match status" value="1"/>
</dbReference>
<feature type="region of interest" description="Disordered" evidence="5">
    <location>
        <begin position="326"/>
        <end position="374"/>
    </location>
</feature>
<proteinExistence type="inferred from homology"/>
<gene>
    <name evidence="8" type="ORF">H9761_16260</name>
</gene>
<reference evidence="8" key="1">
    <citation type="journal article" date="2021" name="PeerJ">
        <title>Extensive microbial diversity within the chicken gut microbiome revealed by metagenomics and culture.</title>
        <authorList>
            <person name="Gilroy R."/>
            <person name="Ravi A."/>
            <person name="Getino M."/>
            <person name="Pursley I."/>
            <person name="Horton D.L."/>
            <person name="Alikhan N.F."/>
            <person name="Baker D."/>
            <person name="Gharbi K."/>
            <person name="Hall N."/>
            <person name="Watson M."/>
            <person name="Adriaenssens E.M."/>
            <person name="Foster-Nyarko E."/>
            <person name="Jarju S."/>
            <person name="Secka A."/>
            <person name="Antonio M."/>
            <person name="Oren A."/>
            <person name="Chaudhuri R.R."/>
            <person name="La Ragione R."/>
            <person name="Hildebrand F."/>
            <person name="Pallen M.J."/>
        </authorList>
    </citation>
    <scope>NUCLEOTIDE SEQUENCE</scope>
    <source>
        <strain evidence="8">USAMLcec2-132</strain>
    </source>
</reference>
<dbReference type="InterPro" id="IPR013325">
    <property type="entry name" value="RNA_pol_sigma_r2"/>
</dbReference>
<sequence>MKTPKELEEAVRGYQNGDRESFNRIYELSYRYLYTCVSRVVRDEEAAMDMIQETYLEISRNIGQLNQTEDFLSWAAMIGNRKCFAYLKKKNRTVLIGAGEGEEESDYFENIADDECFIPETILQDQEKQRLLREIIDGLSDMQRLCVIGYYYNEEKQEQIAEELGIPVNTVKSHLNRAKANIKKGVLELEEKKGTRIYSLAPFMLLFFRKEMEECLFRPMPEGLRVQLQAKEAPSDAQNAHSAPEGGVPGSTAADNKAASRGSQTATGQTIASGSSVLGKLSGVSLRVKVLVGAAVAAGAITGVSAVALNQNRAEEEWAHIIEETEQEHQAAEETAAGETVASAGSGQEAAGAAGEAAGQEGAQTESTALESPEKGSLAYGALAISGQYDEMQDARDGLAIVCRDGKWGLVNYDDEVLVPLEYSYACYSPNDDGQTFFGNDGDYRVFDRDGNEIFQIDRKIKAVSDGVVLWQEEDPETFLNNFGYVNLDGTVVYEPVEEQTYEQSGAVGFNEGYAICTDYYSEQRISHSGERFPIFDARKEPIKAEMDRISAEIEASSNMQSSADSAFFDTGYPIGAVYQGYYVSRGMPFEDSNGDIDIYDAEGTEEWTFKIRELVEHVGLPWDEQLYWTVGSFRDNGLSCFSYGTTLCISLEYGGQKQYYLIDATKQEITVDEYGSRDFTVNDACILQTGDHMRMGESKYWLISRDGQWGFMDHNGAIAAMYDDACYFTNETAMVIQDGYASFIDENLETYGEKVPARSVSTYGEIFVVTTPEGEQLCFDSRKPPVAEQISEAAGPSLAD</sequence>
<evidence type="ECO:0000256" key="1">
    <source>
        <dbReference type="ARBA" id="ARBA00010641"/>
    </source>
</evidence>
<dbReference type="GO" id="GO:0003677">
    <property type="term" value="F:DNA binding"/>
    <property type="evidence" value="ECO:0007669"/>
    <property type="project" value="InterPro"/>
</dbReference>
<dbReference type="InterPro" id="IPR013249">
    <property type="entry name" value="RNA_pol_sigma70_r4_t2"/>
</dbReference>
<dbReference type="InterPro" id="IPR039425">
    <property type="entry name" value="RNA_pol_sigma-70-like"/>
</dbReference>
<dbReference type="PANTHER" id="PTHR43133">
    <property type="entry name" value="RNA POLYMERASE ECF-TYPE SIGMA FACTO"/>
    <property type="match status" value="1"/>
</dbReference>
<feature type="domain" description="RNA polymerase sigma-70 region 2" evidence="6">
    <location>
        <begin position="26"/>
        <end position="93"/>
    </location>
</feature>
<protein>
    <submittedName>
        <fullName evidence="8">Sigma-70 family RNA polymerase sigma factor</fullName>
    </submittedName>
</protein>
<evidence type="ECO:0000259" key="7">
    <source>
        <dbReference type="Pfam" id="PF08281"/>
    </source>
</evidence>
<evidence type="ECO:0000259" key="6">
    <source>
        <dbReference type="Pfam" id="PF04542"/>
    </source>
</evidence>
<organism evidence="8 9">
    <name type="scientific">Candidatus Eisenbergiella merdavium</name>
    <dbReference type="NCBI Taxonomy" id="2838551"/>
    <lineage>
        <taxon>Bacteria</taxon>
        <taxon>Bacillati</taxon>
        <taxon>Bacillota</taxon>
        <taxon>Clostridia</taxon>
        <taxon>Lachnospirales</taxon>
        <taxon>Lachnospiraceae</taxon>
        <taxon>Eisenbergiella</taxon>
    </lineage>
</organism>
<keyword evidence="2" id="KW-0805">Transcription regulation</keyword>
<dbReference type="SUPFAM" id="SSF88659">
    <property type="entry name" value="Sigma3 and sigma4 domains of RNA polymerase sigma factors"/>
    <property type="match status" value="1"/>
</dbReference>
<dbReference type="Proteomes" id="UP000823891">
    <property type="component" value="Unassembled WGS sequence"/>
</dbReference>
<dbReference type="Pfam" id="PF08281">
    <property type="entry name" value="Sigma70_r4_2"/>
    <property type="match status" value="1"/>
</dbReference>
<evidence type="ECO:0000256" key="2">
    <source>
        <dbReference type="ARBA" id="ARBA00023015"/>
    </source>
</evidence>
<comment type="caution">
    <text evidence="8">The sequence shown here is derived from an EMBL/GenBank/DDBJ whole genome shotgun (WGS) entry which is preliminary data.</text>
</comment>
<evidence type="ECO:0000256" key="3">
    <source>
        <dbReference type="ARBA" id="ARBA00023082"/>
    </source>
</evidence>
<dbReference type="GO" id="GO:0016987">
    <property type="term" value="F:sigma factor activity"/>
    <property type="evidence" value="ECO:0007669"/>
    <property type="project" value="UniProtKB-KW"/>
</dbReference>
<evidence type="ECO:0000256" key="4">
    <source>
        <dbReference type="ARBA" id="ARBA00023163"/>
    </source>
</evidence>
<accession>A0A9D2SR64</accession>
<evidence type="ECO:0000256" key="5">
    <source>
        <dbReference type="SAM" id="MobiDB-lite"/>
    </source>
</evidence>
<dbReference type="GO" id="GO:0006352">
    <property type="term" value="P:DNA-templated transcription initiation"/>
    <property type="evidence" value="ECO:0007669"/>
    <property type="project" value="InterPro"/>
</dbReference>
<feature type="region of interest" description="Disordered" evidence="5">
    <location>
        <begin position="229"/>
        <end position="269"/>
    </location>
</feature>
<dbReference type="NCBIfam" id="TIGR02937">
    <property type="entry name" value="sigma70-ECF"/>
    <property type="match status" value="1"/>
</dbReference>
<dbReference type="Pfam" id="PF04542">
    <property type="entry name" value="Sigma70_r2"/>
    <property type="match status" value="1"/>
</dbReference>
<dbReference type="AlphaFoldDB" id="A0A9D2SR64"/>
<dbReference type="InterPro" id="IPR036388">
    <property type="entry name" value="WH-like_DNA-bd_sf"/>
</dbReference>
<dbReference type="SUPFAM" id="SSF88946">
    <property type="entry name" value="Sigma2 domain of RNA polymerase sigma factors"/>
    <property type="match status" value="1"/>
</dbReference>